<reference evidence="1 2" key="1">
    <citation type="submission" date="2007-03" db="EMBL/GenBank/DDBJ databases">
        <authorList>
            <person name="Stal L."/>
            <person name="Ferriera S."/>
            <person name="Johnson J."/>
            <person name="Kravitz S."/>
            <person name="Beeson K."/>
            <person name="Sutton G."/>
            <person name="Rogers Y.-H."/>
            <person name="Friedman R."/>
            <person name="Frazier M."/>
            <person name="Venter J.C."/>
        </authorList>
    </citation>
    <scope>NUCLEOTIDE SEQUENCE [LARGE SCALE GENOMIC DNA]</scope>
    <source>
        <strain evidence="1 2">CCY0110</strain>
    </source>
</reference>
<gene>
    <name evidence="1" type="ORF">CY0110_25746</name>
</gene>
<dbReference type="AlphaFoldDB" id="A3IRP9"/>
<evidence type="ECO:0000313" key="2">
    <source>
        <dbReference type="Proteomes" id="UP000003781"/>
    </source>
</evidence>
<dbReference type="EMBL" id="AAXW01000019">
    <property type="protein sequence ID" value="EAZ90898.1"/>
    <property type="molecule type" value="Genomic_DNA"/>
</dbReference>
<proteinExistence type="predicted"/>
<dbReference type="Proteomes" id="UP000003781">
    <property type="component" value="Unassembled WGS sequence"/>
</dbReference>
<protein>
    <submittedName>
        <fullName evidence="1">Uncharacterized protein</fullName>
    </submittedName>
</protein>
<keyword evidence="2" id="KW-1185">Reference proteome</keyword>
<sequence>MAKQETQKQKLLQELIGKDQETNQINLSPEKIADPINKNLKDRYHGLVEEEEKDTLNVWESNEIIKQLDAEKSISDINVDQLLVDDPTQKIIGTLTSSNLNIAGESPSLGSVVISPIPVAYSL</sequence>
<accession>A3IRP9</accession>
<organism evidence="1 2">
    <name type="scientific">Crocosphaera chwakensis CCY0110</name>
    <dbReference type="NCBI Taxonomy" id="391612"/>
    <lineage>
        <taxon>Bacteria</taxon>
        <taxon>Bacillati</taxon>
        <taxon>Cyanobacteriota</taxon>
        <taxon>Cyanophyceae</taxon>
        <taxon>Oscillatoriophycideae</taxon>
        <taxon>Chroococcales</taxon>
        <taxon>Aphanothecaceae</taxon>
        <taxon>Crocosphaera</taxon>
        <taxon>Crocosphaera chwakensis</taxon>
    </lineage>
</organism>
<evidence type="ECO:0000313" key="1">
    <source>
        <dbReference type="EMBL" id="EAZ90898.1"/>
    </source>
</evidence>
<comment type="caution">
    <text evidence="1">The sequence shown here is derived from an EMBL/GenBank/DDBJ whole genome shotgun (WGS) entry which is preliminary data.</text>
</comment>
<name>A3IRP9_9CHRO</name>
<dbReference type="RefSeq" id="WP_008276058.1">
    <property type="nucleotide sequence ID" value="NZ_AAXW01000019.1"/>
</dbReference>